<sequence>MRVRSDGDIKARKRASDGDIKARKCAARRQEEQKRRRDRRSVMLHVLTSMACTKKRLETISVDRALACPSLRFADDDWNNRPPAPHQSTLGKDSINQTLQKTFVAMYRNSRVNRMLLLLLSVITKVISIIYSKQFRVMSIAIVPLITKYR</sequence>
<accession>A0A7S0X2J8</accession>
<evidence type="ECO:0000256" key="2">
    <source>
        <dbReference type="SAM" id="Phobius"/>
    </source>
</evidence>
<evidence type="ECO:0000313" key="3">
    <source>
        <dbReference type="EMBL" id="CAD8699012.1"/>
    </source>
</evidence>
<keyword evidence="2" id="KW-1133">Transmembrane helix</keyword>
<dbReference type="AlphaFoldDB" id="A0A7S0X2J8"/>
<keyword evidence="2" id="KW-0812">Transmembrane</keyword>
<name>A0A7S0X2J8_9CHLO</name>
<proteinExistence type="predicted"/>
<gene>
    <name evidence="3" type="ORF">MANT1106_LOCUS1693</name>
</gene>
<reference evidence="3" key="1">
    <citation type="submission" date="2021-01" db="EMBL/GenBank/DDBJ databases">
        <authorList>
            <person name="Corre E."/>
            <person name="Pelletier E."/>
            <person name="Niang G."/>
            <person name="Scheremetjew M."/>
            <person name="Finn R."/>
            <person name="Kale V."/>
            <person name="Holt S."/>
            <person name="Cochrane G."/>
            <person name="Meng A."/>
            <person name="Brown T."/>
            <person name="Cohen L."/>
        </authorList>
    </citation>
    <scope>NUCLEOTIDE SEQUENCE</scope>
    <source>
        <strain evidence="3">SL-175</strain>
    </source>
</reference>
<feature type="region of interest" description="Disordered" evidence="1">
    <location>
        <begin position="1"/>
        <end position="39"/>
    </location>
</feature>
<feature type="transmembrane region" description="Helical" evidence="2">
    <location>
        <begin position="115"/>
        <end position="132"/>
    </location>
</feature>
<evidence type="ECO:0000256" key="1">
    <source>
        <dbReference type="SAM" id="MobiDB-lite"/>
    </source>
</evidence>
<keyword evidence="2" id="KW-0472">Membrane</keyword>
<protein>
    <submittedName>
        <fullName evidence="3">Uncharacterized protein</fullName>
    </submittedName>
</protein>
<organism evidence="3">
    <name type="scientific">Mantoniella antarctica</name>
    <dbReference type="NCBI Taxonomy" id="81844"/>
    <lineage>
        <taxon>Eukaryota</taxon>
        <taxon>Viridiplantae</taxon>
        <taxon>Chlorophyta</taxon>
        <taxon>Mamiellophyceae</taxon>
        <taxon>Mamiellales</taxon>
        <taxon>Mamiellaceae</taxon>
        <taxon>Mantoniella</taxon>
    </lineage>
</organism>
<feature type="compositionally biased region" description="Basic and acidic residues" evidence="1">
    <location>
        <begin position="1"/>
        <end position="35"/>
    </location>
</feature>
<dbReference type="EMBL" id="HBFC01003184">
    <property type="protein sequence ID" value="CAD8699012.1"/>
    <property type="molecule type" value="Transcribed_RNA"/>
</dbReference>